<dbReference type="InterPro" id="IPR014043">
    <property type="entry name" value="Acyl_transferase_dom"/>
</dbReference>
<dbReference type="InterPro" id="IPR014031">
    <property type="entry name" value="Ketoacyl_synth_C"/>
</dbReference>
<dbReference type="EMBL" id="JAESJJ010000008">
    <property type="protein sequence ID" value="MBL3608809.1"/>
    <property type="molecule type" value="Genomic_DNA"/>
</dbReference>
<dbReference type="Pfam" id="PF00550">
    <property type="entry name" value="PP-binding"/>
    <property type="match status" value="1"/>
</dbReference>
<dbReference type="Pfam" id="PF16197">
    <property type="entry name" value="KAsynt_C_assoc"/>
    <property type="match status" value="1"/>
</dbReference>
<protein>
    <submittedName>
        <fullName evidence="6">Acyltransferase domain-containing protein</fullName>
    </submittedName>
</protein>
<dbReference type="InterPro" id="IPR016035">
    <property type="entry name" value="Acyl_Trfase/lysoPLipase"/>
</dbReference>
<dbReference type="Pfam" id="PF02801">
    <property type="entry name" value="Ketoacyl-synt_C"/>
    <property type="match status" value="1"/>
</dbReference>
<keyword evidence="3" id="KW-0808">Transferase</keyword>
<dbReference type="InterPro" id="IPR020841">
    <property type="entry name" value="PKS_Beta-ketoAc_synthase_dom"/>
</dbReference>
<dbReference type="PANTHER" id="PTHR43775:SF37">
    <property type="entry name" value="SI:DKEY-61P9.11"/>
    <property type="match status" value="1"/>
</dbReference>
<dbReference type="SUPFAM" id="SSF52151">
    <property type="entry name" value="FabD/lysophospholipase-like"/>
    <property type="match status" value="1"/>
</dbReference>
<dbReference type="SMART" id="SM00827">
    <property type="entry name" value="PKS_AT"/>
    <property type="match status" value="1"/>
</dbReference>
<comment type="caution">
    <text evidence="6">The sequence shown here is derived from an EMBL/GenBank/DDBJ whole genome shotgun (WGS) entry which is preliminary data.</text>
</comment>
<dbReference type="Pfam" id="PF00109">
    <property type="entry name" value="ketoacyl-synt"/>
    <property type="match status" value="1"/>
</dbReference>
<sequence length="1486" mass="154616">MTETTGKIAIVGMAGRFPRCPDVAAFWSALVGGDVPLEDFSRDELDGVPPGIAEHPDFVAQGFCLEGIDLFDAQFFGYSAAEASRLDPQQRIFLETCWHAMEDAGQAPGDSPDRRTGVYAAANFDTYGAERPSGASLADPETYLRGVLAGDKDYLAARVAHRLDLHGPAISMQTACSSSLVAAATAVTDLLTCGCDLAIAGGVGIRSRQKVGYLRREEGALAAPGGCRPFDAAASGMIDGSGAAAVVLRRLEDALADRDRIYAVISGAGLSNDGARKSGFTAPSAAGQAQAIAMALDMAGIGGDQIGFVETHGTGTPIGDPIEYAALVEALGARPGARRLLGALKANFGHMSAAAGVAGLIKAALALHHGLVPPHPRFDRPNPRCGMEPAGFHVNTAPEAWPRGSAPRHAGVSSFGIGGTNAHLVLEEAPEAPSASATDNALHLYPVSARTPGALADHAARLAACGETGGPGMARMLCRRAALPVRRCVAARSGADAAGALATAPSQQAPADPRHVFAFSGIGRAAPSTGRGLFAALPAFRAAIAEINDLAMDLAGIRIAPFFHSGGPLESRDPGALMLAHFALQTGLASAYREAGAAPEAMIGHSLGEYAAACLAGVFTLPQAVRIVAERAALLAETAPGAMCVVPAETGEEIAAAGRGICIAGWTTPGHVTLAGPRDEMETLRQELRARKVPAVPLAAARAGHSALLDPILPRFRAVFDGMTLGQPDLPFISNLTGDWADPQEVARPEYWVRQLREPVRFAQGAARLAEWGATSYLDIGPGGGLAPLLTRHPDLQPETVISALPDHNAAQDEETGFHESLARLWCLGAAEKAPRARLGGAAEVQPASLPGYAFQRQSYWLPPSAVADATDELPLLPFEDWLHQPQWAQYRPLPAETPRPHAIRAEPGDTLAAALAQALPAQFVTGDMDAGSLADHTAIWDLRTLRRTAGPPELDAALAARKDLAELIRALARTGKPLRLIVPTQGLARVTGGETLAPEYALLQGIVLSAAHENPHLSCETVDLDPEDDPLSALCDLGAAAPAETPMDALLAVRMGQLWRQELRPVPGRPFPAALAPKGRFVLAGGDGGIARTLAEALAEASPGAHLALIVRPHPDRAAERAAFAGNLQNRVGASLSWHAADLADAAATEAALRAAANAACGAADRAEDEAQDGRAHGIDGIVLAAGVAGGGLIEAELPEGAQSNTGPKAGLLAAVEKVFAGTPLGFLAMCSSVGASFGATGQADNMGANRVFDLYAQSDRLPLCRRKIAIGWDYWRDTGMIRILGPRHKALTGEEIRHGMTAKEGAAWFLRCLGAPLPVPVISTLPTDWIRTALARRLGEAMAVYERAAPAAGAQVRAPRPPLGTPFAAPEGALETLLARVWAETLGFEEIGRGDSFLELGGDSLAALPMLARIRDALDCELPVSALYRSLSVAGCAAHLRAADPGDIELRARLYLHVQMLDEDALAGALAADASGPAQREPHR</sequence>
<dbReference type="InterPro" id="IPR016039">
    <property type="entry name" value="Thiolase-like"/>
</dbReference>
<dbReference type="Pfam" id="PF08659">
    <property type="entry name" value="KR"/>
    <property type="match status" value="1"/>
</dbReference>
<evidence type="ECO:0000256" key="2">
    <source>
        <dbReference type="ARBA" id="ARBA00022553"/>
    </source>
</evidence>
<keyword evidence="1" id="KW-0596">Phosphopantetheine</keyword>
<dbReference type="Gene3D" id="3.40.47.10">
    <property type="match status" value="1"/>
</dbReference>
<dbReference type="Gene3D" id="1.10.1200.10">
    <property type="entry name" value="ACP-like"/>
    <property type="match status" value="1"/>
</dbReference>
<keyword evidence="2" id="KW-0597">Phosphoprotein</keyword>
<organism evidence="6 7">
    <name type="scientific">Rhodovulum sulfidophilum</name>
    <name type="common">Rhodobacter sulfidophilus</name>
    <dbReference type="NCBI Taxonomy" id="35806"/>
    <lineage>
        <taxon>Bacteria</taxon>
        <taxon>Pseudomonadati</taxon>
        <taxon>Pseudomonadota</taxon>
        <taxon>Alphaproteobacteria</taxon>
        <taxon>Rhodobacterales</taxon>
        <taxon>Paracoccaceae</taxon>
        <taxon>Rhodovulum</taxon>
    </lineage>
</organism>
<dbReference type="Gene3D" id="3.30.70.3290">
    <property type="match status" value="1"/>
</dbReference>
<dbReference type="SUPFAM" id="SSF53901">
    <property type="entry name" value="Thiolase-like"/>
    <property type="match status" value="1"/>
</dbReference>
<proteinExistence type="predicted"/>
<keyword evidence="6" id="KW-0012">Acyltransferase</keyword>
<dbReference type="InterPro" id="IPR036291">
    <property type="entry name" value="NAD(P)-bd_dom_sf"/>
</dbReference>
<evidence type="ECO:0000313" key="6">
    <source>
        <dbReference type="EMBL" id="MBL3608809.1"/>
    </source>
</evidence>
<dbReference type="SUPFAM" id="SSF47336">
    <property type="entry name" value="ACP-like"/>
    <property type="match status" value="1"/>
</dbReference>
<dbReference type="InterPro" id="IPR057326">
    <property type="entry name" value="KR_dom"/>
</dbReference>
<dbReference type="Gene3D" id="3.40.366.10">
    <property type="entry name" value="Malonyl-Coenzyme A Acyl Carrier Protein, domain 2"/>
    <property type="match status" value="1"/>
</dbReference>
<feature type="domain" description="Ketosynthase family 3 (KS3)" evidence="5">
    <location>
        <begin position="5"/>
        <end position="428"/>
    </location>
</feature>
<dbReference type="InterPro" id="IPR020806">
    <property type="entry name" value="PKS_PP-bd"/>
</dbReference>
<dbReference type="InterPro" id="IPR032821">
    <property type="entry name" value="PKS_assoc"/>
</dbReference>
<dbReference type="PROSITE" id="PS50075">
    <property type="entry name" value="CARRIER"/>
    <property type="match status" value="1"/>
</dbReference>
<reference evidence="6 7" key="1">
    <citation type="submission" date="2021-01" db="EMBL/GenBank/DDBJ databases">
        <title>Draft genomes of Rhodovulum sulfidophilum.</title>
        <authorList>
            <person name="Guzman M.S."/>
        </authorList>
    </citation>
    <scope>NUCLEOTIDE SEQUENCE [LARGE SCALE GENOMIC DNA]</scope>
    <source>
        <strain evidence="6 7">AB35</strain>
    </source>
</reference>
<dbReference type="Proteomes" id="UP000604473">
    <property type="component" value="Unassembled WGS sequence"/>
</dbReference>
<dbReference type="RefSeq" id="WP_202248599.1">
    <property type="nucleotide sequence ID" value="NZ_JAESJJ010000008.1"/>
</dbReference>
<dbReference type="SUPFAM" id="SSF51735">
    <property type="entry name" value="NAD(P)-binding Rossmann-fold domains"/>
    <property type="match status" value="2"/>
</dbReference>
<dbReference type="InterPro" id="IPR050091">
    <property type="entry name" value="PKS_NRPS_Biosynth_Enz"/>
</dbReference>
<dbReference type="GO" id="GO:0016746">
    <property type="term" value="F:acyltransferase activity"/>
    <property type="evidence" value="ECO:0007669"/>
    <property type="project" value="UniProtKB-KW"/>
</dbReference>
<evidence type="ECO:0000256" key="3">
    <source>
        <dbReference type="ARBA" id="ARBA00022679"/>
    </source>
</evidence>
<feature type="domain" description="Carrier" evidence="4">
    <location>
        <begin position="1371"/>
        <end position="1446"/>
    </location>
</feature>
<gene>
    <name evidence="6" type="ORF">JMM60_08335</name>
</gene>
<dbReference type="InterPro" id="IPR009081">
    <property type="entry name" value="PP-bd_ACP"/>
</dbReference>
<keyword evidence="7" id="KW-1185">Reference proteome</keyword>
<dbReference type="SMART" id="SM00823">
    <property type="entry name" value="PKS_PP"/>
    <property type="match status" value="1"/>
</dbReference>
<dbReference type="Gene3D" id="3.40.50.720">
    <property type="entry name" value="NAD(P)-binding Rossmann-like Domain"/>
    <property type="match status" value="1"/>
</dbReference>
<name>A0ABS1RRW1_RHOSU</name>
<dbReference type="SMART" id="SM00825">
    <property type="entry name" value="PKS_KS"/>
    <property type="match status" value="1"/>
</dbReference>
<evidence type="ECO:0000313" key="7">
    <source>
        <dbReference type="Proteomes" id="UP000604473"/>
    </source>
</evidence>
<evidence type="ECO:0000256" key="1">
    <source>
        <dbReference type="ARBA" id="ARBA00022450"/>
    </source>
</evidence>
<dbReference type="InterPro" id="IPR036736">
    <property type="entry name" value="ACP-like_sf"/>
</dbReference>
<evidence type="ECO:0000259" key="5">
    <source>
        <dbReference type="PROSITE" id="PS52004"/>
    </source>
</evidence>
<dbReference type="PANTHER" id="PTHR43775">
    <property type="entry name" value="FATTY ACID SYNTHASE"/>
    <property type="match status" value="1"/>
</dbReference>
<dbReference type="InterPro" id="IPR001227">
    <property type="entry name" value="Ac_transferase_dom_sf"/>
</dbReference>
<accession>A0ABS1RRW1</accession>
<dbReference type="SMART" id="SM00822">
    <property type="entry name" value="PKS_KR"/>
    <property type="match status" value="1"/>
</dbReference>
<dbReference type="CDD" id="cd00833">
    <property type="entry name" value="PKS"/>
    <property type="match status" value="1"/>
</dbReference>
<dbReference type="PROSITE" id="PS52004">
    <property type="entry name" value="KS3_2"/>
    <property type="match status" value="1"/>
</dbReference>
<dbReference type="Pfam" id="PF00698">
    <property type="entry name" value="Acyl_transf_1"/>
    <property type="match status" value="1"/>
</dbReference>
<dbReference type="InterPro" id="IPR014030">
    <property type="entry name" value="Ketoacyl_synth_N"/>
</dbReference>
<evidence type="ECO:0000259" key="4">
    <source>
        <dbReference type="PROSITE" id="PS50075"/>
    </source>
</evidence>
<dbReference type="InterPro" id="IPR013968">
    <property type="entry name" value="PKS_KR"/>
</dbReference>